<feature type="domain" description="FAS1" evidence="2">
    <location>
        <begin position="177"/>
        <end position="333"/>
    </location>
</feature>
<dbReference type="InterPro" id="IPR030791">
    <property type="entry name" value="Rotatin"/>
</dbReference>
<protein>
    <submittedName>
        <fullName evidence="3">Putative Fasciclin-1</fullName>
    </submittedName>
</protein>
<dbReference type="FunFam" id="2.30.180.10:FF:000039">
    <property type="entry name" value="Fasciclin 1, isoform F"/>
    <property type="match status" value="1"/>
</dbReference>
<dbReference type="EMBL" id="LRGB01002993">
    <property type="protein sequence ID" value="KZS05200.1"/>
    <property type="molecule type" value="Genomic_DNA"/>
</dbReference>
<dbReference type="Proteomes" id="UP000076858">
    <property type="component" value="Unassembled WGS sequence"/>
</dbReference>
<gene>
    <name evidence="3" type="ORF">APZ42_031765</name>
</gene>
<dbReference type="InterPro" id="IPR011989">
    <property type="entry name" value="ARM-like"/>
</dbReference>
<proteinExistence type="predicted"/>
<dbReference type="Pfam" id="PF02469">
    <property type="entry name" value="Fasciclin"/>
    <property type="match status" value="2"/>
</dbReference>
<dbReference type="PANTHER" id="PTHR31691:SF1">
    <property type="entry name" value="ROTATIN"/>
    <property type="match status" value="1"/>
</dbReference>
<dbReference type="PANTHER" id="PTHR31691">
    <property type="entry name" value="ROTATIN"/>
    <property type="match status" value="1"/>
</dbReference>
<dbReference type="InterPro" id="IPR036378">
    <property type="entry name" value="FAS1_dom_sf"/>
</dbReference>
<dbReference type="InterPro" id="IPR000225">
    <property type="entry name" value="Armadillo"/>
</dbReference>
<dbReference type="PROSITE" id="PS50213">
    <property type="entry name" value="FAS1"/>
    <property type="match status" value="2"/>
</dbReference>
<dbReference type="SMART" id="SM00185">
    <property type="entry name" value="ARM"/>
    <property type="match status" value="3"/>
</dbReference>
<dbReference type="GO" id="GO:0005814">
    <property type="term" value="C:centriole"/>
    <property type="evidence" value="ECO:0007669"/>
    <property type="project" value="TreeGrafter"/>
</dbReference>
<dbReference type="SUPFAM" id="SSF48371">
    <property type="entry name" value="ARM repeat"/>
    <property type="match status" value="2"/>
</dbReference>
<dbReference type="GO" id="GO:0032053">
    <property type="term" value="P:ciliary basal body organization"/>
    <property type="evidence" value="ECO:0007669"/>
    <property type="project" value="TreeGrafter"/>
</dbReference>
<evidence type="ECO:0000259" key="2">
    <source>
        <dbReference type="PROSITE" id="PS50213"/>
    </source>
</evidence>
<dbReference type="InterPro" id="IPR016024">
    <property type="entry name" value="ARM-type_fold"/>
</dbReference>
<dbReference type="GO" id="GO:0036064">
    <property type="term" value="C:ciliary basal body"/>
    <property type="evidence" value="ECO:0007669"/>
    <property type="project" value="InterPro"/>
</dbReference>
<dbReference type="Gene3D" id="2.30.180.10">
    <property type="entry name" value="FAS1 domain"/>
    <property type="match status" value="2"/>
</dbReference>
<dbReference type="OrthoDB" id="428850at2759"/>
<sequence length="1731" mass="194180">MFTHSSSLVTLSLLAMSSWLAFASAVGPVMNQQPTIFDLIQNDPDLSEFFNLISRNELVPTLLKFRQATVFAPNNEAMRAFTGQKDQDLLLYHLANVALTTDKLDQSVSSELPGNPPLWIARRDASSYQYDLYINDARVIRGDIKAMSTRQDEQVLHVIDKVLEPIMTSARDPQLSNPDAARLLERAGSFNLGPYQISDFVHQVTSHKKLSVFATPGRHTFLIPINRGFEAVSRDKIDPKVIDGHIVPNVALFSRPAIRGRPVQTLAFSDNLKVTISFSNESLPSQEIGSRIYVQSNTLVGDFHHPRGVVVAQVVKANIPVRNGVVHLIDKPLIVIDIDIVNFLKSCPVSSLSSDVVYEIYNGLLDASITHYHPELLEKCIAVLKENRPLHDKYEKISNLYVAFQNLAKFLKNSDQEYDLVPVIYLLKLDDALTESLLPWVFKHLKEFGGKPAITMTLLLLSQKEPILGQIYQLLAEIASPMKSINIGPHIGDLFVDEAVVRAIAKGMCSESAQIAPIAEKILALILKGRVWMNDQQWQTLVTTIIPKSILDIEPNIQHFKILRPLLWDLINQSHCTSDDADGCPRLDLNFVLRFLIRNMSNQDTLRDKSSLSLISILCQQPQAHLLRPRISALDPSSLSEIFSGDLTVAIESTAKFGVSTLTETMQALKGADLVMAWTHLTKLAIILEDKDLHQIFLDNGGIPILVDFLHKSLVVSENEPFLSVMLAIVKTFLFVAHMNPAAKNALAWDNDFMMDLLRYEISYRATMMTRQDLIARRHCVALLRLLAIEENPPPPEPVIEESMDSAGWYEMWSKAVVRWSAKFIFNAELSTPPSVPSVPPFLKLSPAELEVGTSANDCALVEQALSRICNAEGHHDVSEALTLLREVLQRINLLPEVFDLEWQESLETFFTVHPESTSDEKVFTSILEMLMLSLAQMEKLENVEEFCLFSWLRSIMVDGKHVFWILFQDRCQQFNKADNDSHLLPFLLRFVSATVRLIGSHTPSGSLAHVLEILCKTFEQDNQSQVYQLNSLKLILECTVHTAAAILKWKPASVDQAIIASLLKHATATLVSFSSKTHSNKGRSVVQCCSQLINVLIALSQYCSSSCVHLSDLDWLIVLLQHPDPTVKTAGINTCTQLSRNVHITDDVAETVLSFLFNTDENCSVVEQACLLLSQHASRMTDQAVRQVVLMASSSRICLNQSLLRALLQLLINCTHVQAASAHVTAIVNDLIPILPSLLNNEDTIPDVKAAVLCLLYRIALLQPKIAVWLLNEFECVTTAVQSLFCDNENLVGEAALFVTFLLQTEGQSSNKVFQLVFHSVPQLWDLFFFLSDRTLSHPAARRVLLFIQTVLTAAVKSNRNLQLDPVYVQHLCQWLIPHLPAKIDNSLRQSVLQALGLLLLCCSTPTKDTVKLTSEFIIKELQLCLSRSSDKYIAALLSLAHNFVLRHPEAEQELLKSGIFPPIIEIWKTRSSRETNVSVLLYMINFEKILVGKETLKEVRVLLKLMMEYLEEKEAVIARQSMPVSDEDWNIIESIHELLLASVSSLECRRILAKYKYWNSIAQTWHPVYLKRIINRHQHGSLTTLIRLRARLLSALTVFPEPALPDLMDSKVAETLVDVISQPYGAEKHALSILRNMAFHNNYKTPLLSASNVLPLFVRLLTSKAAIDDVTSSTMAVTALISLASNNQRVKSDVRAMTAAWFQRNPLVIKKDTTKFQSLCLNLQKLIDV</sequence>
<reference evidence="3 4" key="1">
    <citation type="submission" date="2016-03" db="EMBL/GenBank/DDBJ databases">
        <title>EvidentialGene: Evidence-directed Construction of Genes on Genomes.</title>
        <authorList>
            <person name="Gilbert D.G."/>
            <person name="Choi J.-H."/>
            <person name="Mockaitis K."/>
            <person name="Colbourne J."/>
            <person name="Pfrender M."/>
        </authorList>
    </citation>
    <scope>NUCLEOTIDE SEQUENCE [LARGE SCALE GENOMIC DNA]</scope>
    <source>
        <strain evidence="3 4">Xinb3</strain>
        <tissue evidence="3">Complete organism</tissue>
    </source>
</reference>
<dbReference type="GO" id="GO:0010457">
    <property type="term" value="P:centriole-centriole cohesion"/>
    <property type="evidence" value="ECO:0007669"/>
    <property type="project" value="TreeGrafter"/>
</dbReference>
<dbReference type="GO" id="GO:0005813">
    <property type="term" value="C:centrosome"/>
    <property type="evidence" value="ECO:0007669"/>
    <property type="project" value="InterPro"/>
</dbReference>
<dbReference type="STRING" id="35525.A0A164MMX6"/>
<evidence type="ECO:0000313" key="3">
    <source>
        <dbReference type="EMBL" id="KZS05200.1"/>
    </source>
</evidence>
<feature type="chain" id="PRO_5007851768" evidence="1">
    <location>
        <begin position="26"/>
        <end position="1731"/>
    </location>
</feature>
<accession>A0A164MMX6</accession>
<dbReference type="Gene3D" id="1.25.10.10">
    <property type="entry name" value="Leucine-rich Repeat Variant"/>
    <property type="match status" value="2"/>
</dbReference>
<name>A0A164MMX6_9CRUS</name>
<organism evidence="3 4">
    <name type="scientific">Daphnia magna</name>
    <dbReference type="NCBI Taxonomy" id="35525"/>
    <lineage>
        <taxon>Eukaryota</taxon>
        <taxon>Metazoa</taxon>
        <taxon>Ecdysozoa</taxon>
        <taxon>Arthropoda</taxon>
        <taxon>Crustacea</taxon>
        <taxon>Branchiopoda</taxon>
        <taxon>Diplostraca</taxon>
        <taxon>Cladocera</taxon>
        <taxon>Anomopoda</taxon>
        <taxon>Daphniidae</taxon>
        <taxon>Daphnia</taxon>
    </lineage>
</organism>
<dbReference type="GO" id="GO:0007099">
    <property type="term" value="P:centriole replication"/>
    <property type="evidence" value="ECO:0007669"/>
    <property type="project" value="TreeGrafter"/>
</dbReference>
<feature type="domain" description="FAS1" evidence="2">
    <location>
        <begin position="33"/>
        <end position="163"/>
    </location>
</feature>
<comment type="caution">
    <text evidence="3">The sequence shown here is derived from an EMBL/GenBank/DDBJ whole genome shotgun (WGS) entry which is preliminary data.</text>
</comment>
<keyword evidence="4" id="KW-1185">Reference proteome</keyword>
<evidence type="ECO:0000313" key="4">
    <source>
        <dbReference type="Proteomes" id="UP000076858"/>
    </source>
</evidence>
<evidence type="ECO:0000256" key="1">
    <source>
        <dbReference type="SAM" id="SignalP"/>
    </source>
</evidence>
<keyword evidence="1" id="KW-0732">Signal</keyword>
<dbReference type="SUPFAM" id="SSF82153">
    <property type="entry name" value="FAS1 domain"/>
    <property type="match status" value="2"/>
</dbReference>
<feature type="signal peptide" evidence="1">
    <location>
        <begin position="1"/>
        <end position="25"/>
    </location>
</feature>
<dbReference type="SMART" id="SM00554">
    <property type="entry name" value="FAS1"/>
    <property type="match status" value="2"/>
</dbReference>
<dbReference type="InterPro" id="IPR000782">
    <property type="entry name" value="FAS1_domain"/>
</dbReference>